<reference evidence="1" key="2">
    <citation type="submission" date="2023-02" db="EMBL/GenBank/DDBJ databases">
        <authorList>
            <consortium name="DOE Joint Genome Institute"/>
            <person name="Mondo S.J."/>
            <person name="Chang Y."/>
            <person name="Wang Y."/>
            <person name="Ahrendt S."/>
            <person name="Andreopoulos W."/>
            <person name="Barry K."/>
            <person name="Beard J."/>
            <person name="Benny G.L."/>
            <person name="Blankenship S."/>
            <person name="Bonito G."/>
            <person name="Cuomo C."/>
            <person name="Desiro A."/>
            <person name="Gervers K.A."/>
            <person name="Hundley H."/>
            <person name="Kuo A."/>
            <person name="LaButti K."/>
            <person name="Lang B.F."/>
            <person name="Lipzen A."/>
            <person name="O'Donnell K."/>
            <person name="Pangilinan J."/>
            <person name="Reynolds N."/>
            <person name="Sandor L."/>
            <person name="Smith M.W."/>
            <person name="Tsang A."/>
            <person name="Grigoriev I.V."/>
            <person name="Stajich J.E."/>
            <person name="Spatafora J.W."/>
        </authorList>
    </citation>
    <scope>NUCLEOTIDE SEQUENCE</scope>
    <source>
        <strain evidence="1">RSA 2281</strain>
    </source>
</reference>
<proteinExistence type="predicted"/>
<keyword evidence="2" id="KW-1185">Reference proteome</keyword>
<organism evidence="1 2">
    <name type="scientific">Phascolomyces articulosus</name>
    <dbReference type="NCBI Taxonomy" id="60185"/>
    <lineage>
        <taxon>Eukaryota</taxon>
        <taxon>Fungi</taxon>
        <taxon>Fungi incertae sedis</taxon>
        <taxon>Mucoromycota</taxon>
        <taxon>Mucoromycotina</taxon>
        <taxon>Mucoromycetes</taxon>
        <taxon>Mucorales</taxon>
        <taxon>Lichtheimiaceae</taxon>
        <taxon>Phascolomyces</taxon>
    </lineage>
</organism>
<accession>A0AAD5PE90</accession>
<dbReference type="Proteomes" id="UP001209540">
    <property type="component" value="Unassembled WGS sequence"/>
</dbReference>
<name>A0AAD5PE90_9FUNG</name>
<evidence type="ECO:0000313" key="2">
    <source>
        <dbReference type="Proteomes" id="UP001209540"/>
    </source>
</evidence>
<reference evidence="1" key="1">
    <citation type="journal article" date="2022" name="IScience">
        <title>Evolution of zygomycete secretomes and the origins of terrestrial fungal ecologies.</title>
        <authorList>
            <person name="Chang Y."/>
            <person name="Wang Y."/>
            <person name="Mondo S."/>
            <person name="Ahrendt S."/>
            <person name="Andreopoulos W."/>
            <person name="Barry K."/>
            <person name="Beard J."/>
            <person name="Benny G.L."/>
            <person name="Blankenship S."/>
            <person name="Bonito G."/>
            <person name="Cuomo C."/>
            <person name="Desiro A."/>
            <person name="Gervers K.A."/>
            <person name="Hundley H."/>
            <person name="Kuo A."/>
            <person name="LaButti K."/>
            <person name="Lang B.F."/>
            <person name="Lipzen A."/>
            <person name="O'Donnell K."/>
            <person name="Pangilinan J."/>
            <person name="Reynolds N."/>
            <person name="Sandor L."/>
            <person name="Smith M.E."/>
            <person name="Tsang A."/>
            <person name="Grigoriev I.V."/>
            <person name="Stajich J.E."/>
            <person name="Spatafora J.W."/>
        </authorList>
    </citation>
    <scope>NUCLEOTIDE SEQUENCE</scope>
    <source>
        <strain evidence="1">RSA 2281</strain>
    </source>
</reference>
<evidence type="ECO:0000313" key="1">
    <source>
        <dbReference type="EMBL" id="KAI9263260.1"/>
    </source>
</evidence>
<protein>
    <submittedName>
        <fullName evidence="1">Uncharacterized protein</fullName>
    </submittedName>
</protein>
<dbReference type="AlphaFoldDB" id="A0AAD5PE90"/>
<dbReference type="EMBL" id="JAIXMP010000013">
    <property type="protein sequence ID" value="KAI9263260.1"/>
    <property type="molecule type" value="Genomic_DNA"/>
</dbReference>
<sequence length="174" mass="20274">MYLSLVSNFNDRIFENLSFSKSPYLSKLHTPMKIRQVDEKSFIENIDCTRLKALFCVSMNNKQISSCIIRSIRYNCLCFLQFLFERPMQRHVVSVCRDFYLEVIENWISTMSNKIVVLEYKVLTCICATECIDGGVQVPAEHQFLKKVLHLAEYVTPSAGFRDTNDYNSNNSRN</sequence>
<comment type="caution">
    <text evidence="1">The sequence shown here is derived from an EMBL/GenBank/DDBJ whole genome shotgun (WGS) entry which is preliminary data.</text>
</comment>
<gene>
    <name evidence="1" type="ORF">BDA99DRAFT_537270</name>
</gene>